<dbReference type="EnsemblMetazoa" id="RPRC013198-RA">
    <property type="protein sequence ID" value="RPRC013198-PA"/>
    <property type="gene ID" value="RPRC013198"/>
</dbReference>
<feature type="compositionally biased region" description="Basic residues" evidence="1">
    <location>
        <begin position="525"/>
        <end position="536"/>
    </location>
</feature>
<feature type="compositionally biased region" description="Polar residues" evidence="1">
    <location>
        <begin position="547"/>
        <end position="566"/>
    </location>
</feature>
<feature type="compositionally biased region" description="Low complexity" evidence="1">
    <location>
        <begin position="660"/>
        <end position="670"/>
    </location>
</feature>
<dbReference type="InParanoid" id="T1IA77"/>
<protein>
    <submittedName>
        <fullName evidence="2">Uncharacterized protein</fullName>
    </submittedName>
</protein>
<accession>T1IA77</accession>
<dbReference type="EMBL" id="ACPB03020047">
    <property type="status" value="NOT_ANNOTATED_CDS"/>
    <property type="molecule type" value="Genomic_DNA"/>
</dbReference>
<dbReference type="HOGENOM" id="CLU_350675_0_0_1"/>
<dbReference type="AlphaFoldDB" id="T1IA77"/>
<feature type="region of interest" description="Disordered" evidence="1">
    <location>
        <begin position="213"/>
        <end position="264"/>
    </location>
</feature>
<feature type="region of interest" description="Disordered" evidence="1">
    <location>
        <begin position="518"/>
        <end position="756"/>
    </location>
</feature>
<feature type="compositionally biased region" description="Basic and acidic residues" evidence="1">
    <location>
        <begin position="730"/>
        <end position="751"/>
    </location>
</feature>
<sequence length="803" mass="92068">MAGFLTSSSSSPAYNLPCANVKTPVSSGPKMATGKMLKLVRKKSAVQTVNTVNYVENVGRKENKSVQAEWASKREAWSADHPKLHWSFNRRDSERRIILVPNERQPPPNIIFTRELGSVERIPRDDLILEDVDGTEYRVLDPSNLSLRRQPIDVGSLRRSDLAKEVTKEATNDSIEERIEEATVLRQPSRDEKFIRDGNAEILRLVTRGRDLQLEDEGEEPNLNQPERPFASEDKAEKESREQDNMRRFIDESNSIKENETDEAHANDDLMKRVIEEKVVTTDVNRLTMLQRDLLLTRFLVEERRRVANISLADDTQSLPGVVSMATQTDSHAETQTDKTFFIKRKTKSDNDDSMSDSEESGRRRFKRVVRRRLKGERVVEAFQNRTTSRCEIKTPILEETEHPTDAASLPKFAGNVAPTKASLLRHAAARAKLEEEVEPEQIISPNLVLCKAKSMSEHDIYTISRHRDNVVRSLQITPVKQLNIVNNVLVENVTFEENTPITDFNHYQLQDENLLTVPQQRSTRAIRSRPTSKRKSSSEPRTKSPITRNSSQQKSLSRDNSQQRSHSRDPSLQRSMSSEKEATPRYMEWYKAKRDRMEKERKEKKQPDKSETKKPINKKPTKKKTLKKENEAVTSAIEVLEDKQKIVKTNVKKKKRSLRSSFSSTMPRSGRNKQESKFVSKSAKELTNTEAEEKLGDKAERNDTKTDIQDRDKNNRNKVNAEYSSGVEKVTKNTSDDDYLKGDNEGKQNNEDDMDSGIAMQFVIGNEMLLRNQRALEKKSIFTIAYDNMETKQIRIDTASPP</sequence>
<organism evidence="2 3">
    <name type="scientific">Rhodnius prolixus</name>
    <name type="common">Triatomid bug</name>
    <dbReference type="NCBI Taxonomy" id="13249"/>
    <lineage>
        <taxon>Eukaryota</taxon>
        <taxon>Metazoa</taxon>
        <taxon>Ecdysozoa</taxon>
        <taxon>Arthropoda</taxon>
        <taxon>Hexapoda</taxon>
        <taxon>Insecta</taxon>
        <taxon>Pterygota</taxon>
        <taxon>Neoptera</taxon>
        <taxon>Paraneoptera</taxon>
        <taxon>Hemiptera</taxon>
        <taxon>Heteroptera</taxon>
        <taxon>Panheteroptera</taxon>
        <taxon>Cimicomorpha</taxon>
        <taxon>Reduviidae</taxon>
        <taxon>Triatominae</taxon>
        <taxon>Rhodnius</taxon>
    </lineage>
</organism>
<evidence type="ECO:0000313" key="3">
    <source>
        <dbReference type="Proteomes" id="UP000015103"/>
    </source>
</evidence>
<feature type="compositionally biased region" description="Basic and acidic residues" evidence="1">
    <location>
        <begin position="230"/>
        <end position="264"/>
    </location>
</feature>
<evidence type="ECO:0000256" key="1">
    <source>
        <dbReference type="SAM" id="MobiDB-lite"/>
    </source>
</evidence>
<proteinExistence type="predicted"/>
<keyword evidence="3" id="KW-1185">Reference proteome</keyword>
<feature type="compositionally biased region" description="Basic and acidic residues" evidence="1">
    <location>
        <begin position="692"/>
        <end position="716"/>
    </location>
</feature>
<feature type="compositionally biased region" description="Basic and acidic residues" evidence="1">
    <location>
        <begin position="567"/>
        <end position="615"/>
    </location>
</feature>
<feature type="region of interest" description="Disordered" evidence="1">
    <location>
        <begin position="327"/>
        <end position="365"/>
    </location>
</feature>
<feature type="compositionally biased region" description="Basic residues" evidence="1">
    <location>
        <begin position="616"/>
        <end position="627"/>
    </location>
</feature>
<dbReference type="STRING" id="13249.T1IA77"/>
<reference evidence="2" key="1">
    <citation type="submission" date="2015-05" db="UniProtKB">
        <authorList>
            <consortium name="EnsemblMetazoa"/>
        </authorList>
    </citation>
    <scope>IDENTIFICATION</scope>
</reference>
<name>T1IA77_RHOPR</name>
<evidence type="ECO:0000313" key="2">
    <source>
        <dbReference type="EnsemblMetazoa" id="RPRC013198-PA"/>
    </source>
</evidence>
<dbReference type="VEuPathDB" id="VectorBase:RPRC013198"/>
<feature type="compositionally biased region" description="Basic and acidic residues" evidence="1">
    <location>
        <begin position="673"/>
        <end position="685"/>
    </location>
</feature>
<dbReference type="Proteomes" id="UP000015103">
    <property type="component" value="Unassembled WGS sequence"/>
</dbReference>